<dbReference type="EMBL" id="CAUJNA010003749">
    <property type="protein sequence ID" value="CAJ1409078.1"/>
    <property type="molecule type" value="Genomic_DNA"/>
</dbReference>
<evidence type="ECO:0000313" key="1">
    <source>
        <dbReference type="EMBL" id="CAJ1409078.1"/>
    </source>
</evidence>
<organism evidence="1 2">
    <name type="scientific">Effrenium voratum</name>
    <dbReference type="NCBI Taxonomy" id="2562239"/>
    <lineage>
        <taxon>Eukaryota</taxon>
        <taxon>Sar</taxon>
        <taxon>Alveolata</taxon>
        <taxon>Dinophyceae</taxon>
        <taxon>Suessiales</taxon>
        <taxon>Symbiodiniaceae</taxon>
        <taxon>Effrenium</taxon>
    </lineage>
</organism>
<dbReference type="Gene3D" id="3.40.50.150">
    <property type="entry name" value="Vaccinia Virus protein VP39"/>
    <property type="match status" value="1"/>
</dbReference>
<reference evidence="1" key="1">
    <citation type="submission" date="2023-08" db="EMBL/GenBank/DDBJ databases">
        <authorList>
            <person name="Chen Y."/>
            <person name="Shah S."/>
            <person name="Dougan E. K."/>
            <person name="Thang M."/>
            <person name="Chan C."/>
        </authorList>
    </citation>
    <scope>NUCLEOTIDE SEQUENCE</scope>
</reference>
<comment type="caution">
    <text evidence="1">The sequence shown here is derived from an EMBL/GenBank/DDBJ whole genome shotgun (WGS) entry which is preliminary data.</text>
</comment>
<name>A0AA36JQ42_9DINO</name>
<accession>A0AA36JQ42</accession>
<gene>
    <name evidence="1" type="ORF">EVOR1521_LOCUS30259</name>
</gene>
<evidence type="ECO:0000313" key="2">
    <source>
        <dbReference type="Proteomes" id="UP001178507"/>
    </source>
</evidence>
<dbReference type="Proteomes" id="UP001178507">
    <property type="component" value="Unassembled WGS sequence"/>
</dbReference>
<dbReference type="SUPFAM" id="SSF53335">
    <property type="entry name" value="S-adenosyl-L-methionine-dependent methyltransferases"/>
    <property type="match status" value="1"/>
</dbReference>
<proteinExistence type="predicted"/>
<dbReference type="InterPro" id="IPR029063">
    <property type="entry name" value="SAM-dependent_MTases_sf"/>
</dbReference>
<keyword evidence="2" id="KW-1185">Reference proteome</keyword>
<sequence length="535" mass="58307">MAKEISRGAAASSTSVLHLANSRSLQLDPFDLIFCEAVDAELLGEGFLGTAMDACERLLKPTGQLIPCGATVYGQLICCPALQAFFSCDGFQLRGECILRRDGALCDFLDKMEHRILSEPVELLRVCFDEVEQMRELQGSTRLARLLALEEATAHCIVVWWDLHLDKLGNSISSRPGRLENHWPQAIWPLWHDEENRLGRRVAAGEQVPVQVKVVEDRIDVSEVREGTEKGAQELKVSSEEMQWLNDTLLWKSLEAHCRGGFDRVLDGSKLLPAGLVVASRTMDGQPLMACAARGSSIRWLEACGLQAHGLDCAPSDVVHSALSLPACSKASSLALLVPDVVQRSGEARPQTLAEIVAAHELCAAMGKTLTVLPRALRLTLTCIESPALASRSRVLRPVDVGGGRSIDVSGLNMLAPSTFDSISQAKLEQKQLAPPQAVLELALSSELVETLKGLNGRRLRLGPVTCAGQLHGVLCEWSWLLPELEQRLSFEKAGAIWPQDVPGAVRVGDFVMVRLRADFAQGVRVVPLQIQRPA</sequence>
<dbReference type="AlphaFoldDB" id="A0AA36JQ42"/>
<dbReference type="Gene3D" id="2.70.160.11">
    <property type="entry name" value="Hnrnp arginine n-methyltransferase1"/>
    <property type="match status" value="1"/>
</dbReference>
<protein>
    <submittedName>
        <fullName evidence="1">Uncharacterized protein</fullName>
    </submittedName>
</protein>